<comment type="subcellular location">
    <subcellularLocation>
        <location evidence="1 7">Cell membrane</location>
        <topology evidence="1 7">Multi-pass membrane protein</topology>
    </subcellularLocation>
</comment>
<sequence length="257" mass="28725">MLRIILQFRLPPCKFLQALHYSRKIPYIIANYFWLYFEFVVDLVINFAIYLQFFIGLFAIVNPFGTLPIFFSMTAHQYEADRHRTNLITSVSVGVILLVSLYFGKVILDAFSISLNSFRVAGGFLIVSIAMTMISGKLGEHKQNKEEKNADLSEYENIGVVPLAMPIMAGPGAIGSTIVWGTRYHSWVDYIGFSIAIILFATICYVLFRFSAPLVKRLGKTGSNIVTRIMGLILMALGIEIIVAGLSNLFPGLTSMN</sequence>
<gene>
    <name evidence="8" type="ORF">EDC49_0272</name>
</gene>
<keyword evidence="6 7" id="KW-0472">Membrane</keyword>
<evidence type="ECO:0000256" key="3">
    <source>
        <dbReference type="ARBA" id="ARBA00022475"/>
    </source>
</evidence>
<dbReference type="NCBIfam" id="NF008320">
    <property type="entry name" value="PRK11111.1"/>
    <property type="match status" value="1"/>
</dbReference>
<dbReference type="NCBIfam" id="TIGR00427">
    <property type="entry name" value="NAAT family transporter"/>
    <property type="match status" value="1"/>
</dbReference>
<evidence type="ECO:0000256" key="2">
    <source>
        <dbReference type="ARBA" id="ARBA00009784"/>
    </source>
</evidence>
<evidence type="ECO:0000256" key="7">
    <source>
        <dbReference type="RuleBase" id="RU362048"/>
    </source>
</evidence>
<comment type="similarity">
    <text evidence="2 7">Belongs to the UPF0056 (MarC) family.</text>
</comment>
<dbReference type="PANTHER" id="PTHR33508:SF1">
    <property type="entry name" value="UPF0056 MEMBRANE PROTEIN YHCE"/>
    <property type="match status" value="1"/>
</dbReference>
<reference evidence="8 9" key="1">
    <citation type="submission" date="2018-11" db="EMBL/GenBank/DDBJ databases">
        <title>Genomic Encyclopedia of Type Strains, Phase IV (KMG-IV): sequencing the most valuable type-strain genomes for metagenomic binning, comparative biology and taxonomic classification.</title>
        <authorList>
            <person name="Goeker M."/>
        </authorList>
    </citation>
    <scope>NUCLEOTIDE SEQUENCE [LARGE SCALE GENOMIC DNA]</scope>
    <source>
        <strain evidence="8 9">DSM 25797</strain>
    </source>
</reference>
<dbReference type="PANTHER" id="PTHR33508">
    <property type="entry name" value="UPF0056 MEMBRANE PROTEIN YHCE"/>
    <property type="match status" value="1"/>
</dbReference>
<protein>
    <recommendedName>
        <fullName evidence="7">UPF0056 membrane protein</fullName>
    </recommendedName>
</protein>
<dbReference type="Pfam" id="PF01914">
    <property type="entry name" value="MarC"/>
    <property type="match status" value="1"/>
</dbReference>
<evidence type="ECO:0000313" key="9">
    <source>
        <dbReference type="Proteomes" id="UP000276901"/>
    </source>
</evidence>
<feature type="transmembrane region" description="Helical" evidence="7">
    <location>
        <begin position="29"/>
        <end position="49"/>
    </location>
</feature>
<comment type="caution">
    <text evidence="7">Lacks conserved residue(s) required for the propagation of feature annotation.</text>
</comment>
<organism evidence="8 9">
    <name type="scientific">Frederiksenia canicola</name>
    <dbReference type="NCBI Taxonomy" id="123824"/>
    <lineage>
        <taxon>Bacteria</taxon>
        <taxon>Pseudomonadati</taxon>
        <taxon>Pseudomonadota</taxon>
        <taxon>Gammaproteobacteria</taxon>
        <taxon>Pasteurellales</taxon>
        <taxon>Pasteurellaceae</taxon>
        <taxon>Frederiksenia</taxon>
    </lineage>
</organism>
<feature type="transmembrane region" description="Helical" evidence="7">
    <location>
        <begin position="120"/>
        <end position="139"/>
    </location>
</feature>
<feature type="transmembrane region" description="Helical" evidence="7">
    <location>
        <begin position="187"/>
        <end position="208"/>
    </location>
</feature>
<proteinExistence type="inferred from homology"/>
<keyword evidence="5 7" id="KW-1133">Transmembrane helix</keyword>
<dbReference type="EMBL" id="RKQT01000001">
    <property type="protein sequence ID" value="RPE95896.1"/>
    <property type="molecule type" value="Genomic_DNA"/>
</dbReference>
<comment type="caution">
    <text evidence="8">The sequence shown here is derived from an EMBL/GenBank/DDBJ whole genome shotgun (WGS) entry which is preliminary data.</text>
</comment>
<feature type="transmembrane region" description="Helical" evidence="7">
    <location>
        <begin position="229"/>
        <end position="250"/>
    </location>
</feature>
<keyword evidence="4 7" id="KW-0812">Transmembrane</keyword>
<dbReference type="Proteomes" id="UP000276901">
    <property type="component" value="Unassembled WGS sequence"/>
</dbReference>
<name>A0ABX9XRU2_9PAST</name>
<evidence type="ECO:0000256" key="1">
    <source>
        <dbReference type="ARBA" id="ARBA00004651"/>
    </source>
</evidence>
<evidence type="ECO:0000256" key="5">
    <source>
        <dbReference type="ARBA" id="ARBA00022989"/>
    </source>
</evidence>
<keyword evidence="9" id="KW-1185">Reference proteome</keyword>
<feature type="transmembrane region" description="Helical" evidence="7">
    <location>
        <begin position="55"/>
        <end position="75"/>
    </location>
</feature>
<dbReference type="InterPro" id="IPR002771">
    <property type="entry name" value="Multi_antbiot-R_MarC"/>
</dbReference>
<evidence type="ECO:0000313" key="8">
    <source>
        <dbReference type="EMBL" id="RPE95896.1"/>
    </source>
</evidence>
<evidence type="ECO:0000256" key="6">
    <source>
        <dbReference type="ARBA" id="ARBA00023136"/>
    </source>
</evidence>
<accession>A0ABX9XRU2</accession>
<feature type="transmembrane region" description="Helical" evidence="7">
    <location>
        <begin position="87"/>
        <end position="108"/>
    </location>
</feature>
<keyword evidence="3" id="KW-1003">Cell membrane</keyword>
<evidence type="ECO:0000256" key="4">
    <source>
        <dbReference type="ARBA" id="ARBA00022692"/>
    </source>
</evidence>
<feature type="transmembrane region" description="Helical" evidence="7">
    <location>
        <begin position="160"/>
        <end position="181"/>
    </location>
</feature>